<reference evidence="2 3" key="1">
    <citation type="journal article" date="2021" name="Int. J. Syst. Evol. Microbiol.">
        <title>Pseudomonas lactucae sp. nov., a pathogen causing bacterial rot of lettuce in Japan.</title>
        <authorList>
            <person name="Sawada H."/>
            <person name="Fujikawa T."/>
            <person name="Satou M."/>
        </authorList>
    </citation>
    <scope>NUCLEOTIDE SEQUENCE [LARGE SCALE GENOMIC DNA]</scope>
    <source>
        <strain evidence="2 3">MAFF 301381</strain>
    </source>
</reference>
<evidence type="ECO:0000313" key="2">
    <source>
        <dbReference type="EMBL" id="MBN2978385.1"/>
    </source>
</evidence>
<keyword evidence="1" id="KW-1133">Transmembrane helix</keyword>
<dbReference type="Proteomes" id="UP001154860">
    <property type="component" value="Unassembled WGS sequence"/>
</dbReference>
<comment type="caution">
    <text evidence="2">The sequence shown here is derived from an EMBL/GenBank/DDBJ whole genome shotgun (WGS) entry which is preliminary data.</text>
</comment>
<dbReference type="AlphaFoldDB" id="A0A9X0YE84"/>
<organism evidence="2 3">
    <name type="scientific">Pseudomonas lactucae</name>
    <dbReference type="NCBI Taxonomy" id="2813360"/>
    <lineage>
        <taxon>Bacteria</taxon>
        <taxon>Pseudomonadati</taxon>
        <taxon>Pseudomonadota</taxon>
        <taxon>Gammaproteobacteria</taxon>
        <taxon>Pseudomonadales</taxon>
        <taxon>Pseudomonadaceae</taxon>
        <taxon>Pseudomonas</taxon>
    </lineage>
</organism>
<gene>
    <name evidence="2" type="ORF">JWR99_21510</name>
</gene>
<reference evidence="2 3" key="2">
    <citation type="journal article" date="2023" name="Plant Pathol.">
        <title>Dismantling and reorganizing Pseudomonas marginalis sensu#lato.</title>
        <authorList>
            <person name="Sawada H."/>
            <person name="Fujikawa T."/>
            <person name="Satou M."/>
        </authorList>
    </citation>
    <scope>NUCLEOTIDE SEQUENCE [LARGE SCALE GENOMIC DNA]</scope>
    <source>
        <strain evidence="2 3">MAFF 301381</strain>
    </source>
</reference>
<proteinExistence type="predicted"/>
<sequence>MNREHPVSSAPPHPPVWDSPDTVLRTGNLGSQLYVAALLLALPAYWLTLMATQPPGTHAPLAGDWLFFILALISASAAFCMLYWLTREAQGHGFCFDETKQCLTFTQSRPARAPTQEQVPYSAIHSIRPFQPTAFSSISHIDVCYARVDGKARSVRFWVHLTVADMALHAAWLRQSVGDRMRHVVDLDL</sequence>
<keyword evidence="1" id="KW-0812">Transmembrane</keyword>
<name>A0A9X0YE84_9PSED</name>
<protein>
    <submittedName>
        <fullName evidence="2">Uncharacterized protein</fullName>
    </submittedName>
</protein>
<keyword evidence="1" id="KW-0472">Membrane</keyword>
<accession>A0A9X0YE84</accession>
<evidence type="ECO:0000256" key="1">
    <source>
        <dbReference type="SAM" id="Phobius"/>
    </source>
</evidence>
<dbReference type="EMBL" id="JAFHKJ010000097">
    <property type="protein sequence ID" value="MBN2978385.1"/>
    <property type="molecule type" value="Genomic_DNA"/>
</dbReference>
<dbReference type="RefSeq" id="WP_205490455.1">
    <property type="nucleotide sequence ID" value="NZ_JAFHKI010000076.1"/>
</dbReference>
<feature type="transmembrane region" description="Helical" evidence="1">
    <location>
        <begin position="65"/>
        <end position="85"/>
    </location>
</feature>
<feature type="transmembrane region" description="Helical" evidence="1">
    <location>
        <begin position="33"/>
        <end position="53"/>
    </location>
</feature>
<keyword evidence="3" id="KW-1185">Reference proteome</keyword>
<evidence type="ECO:0000313" key="3">
    <source>
        <dbReference type="Proteomes" id="UP001154860"/>
    </source>
</evidence>